<dbReference type="Pfam" id="PF14529">
    <property type="entry name" value="Exo_endo_phos_2"/>
    <property type="match status" value="1"/>
</dbReference>
<dbReference type="InterPro" id="IPR009003">
    <property type="entry name" value="Peptidase_S1_PA"/>
</dbReference>
<feature type="non-terminal residue" evidence="7">
    <location>
        <position position="1"/>
    </location>
</feature>
<dbReference type="SUPFAM" id="SSF56219">
    <property type="entry name" value="DNase I-like"/>
    <property type="match status" value="1"/>
</dbReference>
<accession>A0AA88L6S7</accession>
<evidence type="ECO:0000259" key="6">
    <source>
        <dbReference type="PROSITE" id="PS50240"/>
    </source>
</evidence>
<gene>
    <name evidence="7" type="ORF">QYM36_004459</name>
</gene>
<protein>
    <recommendedName>
        <fullName evidence="6">Peptidase S1 domain-containing protein</fullName>
    </recommendedName>
</protein>
<name>A0AA88L6S7_ARTSF</name>
<dbReference type="CDD" id="cd00190">
    <property type="entry name" value="Tryp_SPc"/>
    <property type="match status" value="1"/>
</dbReference>
<reference evidence="7" key="1">
    <citation type="submission" date="2023-07" db="EMBL/GenBank/DDBJ databases">
        <title>Chromosome-level genome assembly of Artemia franciscana.</title>
        <authorList>
            <person name="Jo E."/>
        </authorList>
    </citation>
    <scope>NUCLEOTIDE SEQUENCE</scope>
    <source>
        <tissue evidence="7">Whole body</tissue>
    </source>
</reference>
<evidence type="ECO:0000256" key="4">
    <source>
        <dbReference type="ARBA" id="ARBA00023157"/>
    </source>
</evidence>
<dbReference type="Gene3D" id="3.60.10.10">
    <property type="entry name" value="Endonuclease/exonuclease/phosphatase"/>
    <property type="match status" value="1"/>
</dbReference>
<dbReference type="GO" id="GO:0006508">
    <property type="term" value="P:proteolysis"/>
    <property type="evidence" value="ECO:0007669"/>
    <property type="project" value="UniProtKB-KW"/>
</dbReference>
<dbReference type="FunFam" id="2.40.10.10:FF:000002">
    <property type="entry name" value="Transmembrane protease serine"/>
    <property type="match status" value="1"/>
</dbReference>
<evidence type="ECO:0000256" key="1">
    <source>
        <dbReference type="ARBA" id="ARBA00022670"/>
    </source>
</evidence>
<evidence type="ECO:0000256" key="2">
    <source>
        <dbReference type="ARBA" id="ARBA00022801"/>
    </source>
</evidence>
<dbReference type="PRINTS" id="PR00722">
    <property type="entry name" value="CHYMOTRYPSIN"/>
</dbReference>
<dbReference type="GO" id="GO:0005615">
    <property type="term" value="C:extracellular space"/>
    <property type="evidence" value="ECO:0007669"/>
    <property type="project" value="TreeGrafter"/>
</dbReference>
<keyword evidence="8" id="KW-1185">Reference proteome</keyword>
<evidence type="ECO:0000256" key="3">
    <source>
        <dbReference type="ARBA" id="ARBA00022825"/>
    </source>
</evidence>
<dbReference type="Pfam" id="PF00089">
    <property type="entry name" value="Trypsin"/>
    <property type="match status" value="1"/>
</dbReference>
<dbReference type="Proteomes" id="UP001187531">
    <property type="component" value="Unassembled WGS sequence"/>
</dbReference>
<evidence type="ECO:0000313" key="8">
    <source>
        <dbReference type="Proteomes" id="UP001187531"/>
    </source>
</evidence>
<dbReference type="SUPFAM" id="SSF50494">
    <property type="entry name" value="Trypsin-like serine proteases"/>
    <property type="match status" value="1"/>
</dbReference>
<dbReference type="InterPro" id="IPR036691">
    <property type="entry name" value="Endo/exonu/phosph_ase_sf"/>
</dbReference>
<keyword evidence="2" id="KW-0378">Hydrolase</keyword>
<dbReference type="Gene3D" id="2.40.10.10">
    <property type="entry name" value="Trypsin-like serine proteases"/>
    <property type="match status" value="1"/>
</dbReference>
<dbReference type="PANTHER" id="PTHR24264:SF54">
    <property type="entry name" value="PEPTIDASE S1 DOMAIN-CONTAINING PROTEIN"/>
    <property type="match status" value="1"/>
</dbReference>
<dbReference type="GO" id="GO:0004252">
    <property type="term" value="F:serine-type endopeptidase activity"/>
    <property type="evidence" value="ECO:0007669"/>
    <property type="project" value="InterPro"/>
</dbReference>
<dbReference type="InterPro" id="IPR001314">
    <property type="entry name" value="Peptidase_S1A"/>
</dbReference>
<sequence length="491" mass="55090">NIEERCQNRDYLMKHQLFATSALRRARQPLRKKFMNQKYRATNASEAAILEKPQDLYVCGATLVDESWIITAAHCVDDYSSLSGTANITDVLKVRLGEYDVSTTSEPLRHEEFDVSHIIVNPLFNNLTLANDIALVRLAKRARRRPNIDVACIPARGEVVEREGTKCYITGWGRKSEESPHSVILKEVPVPLWDNAKCQATLRTQFGPSFVLPETSICAGAEGRDSCDGDGGGPLVCEKEGQWYQVGVVSFGIGCGRNGLPGVYTRVAMFDRWVRETIKAFRKLPNNLSDPNYRRGVAVLASKEFQVREIYVLNSYLPWVEATWVSLSLPNEMFVLSSIYRSPSSPCQLSSQRAIAEMTQFILCNFPKATLLMTGDFNLPSMLWIDGQGVTRSSLEQNPLIQVLADNFLYQTVTVHTRMYLGQNPSTLNLVITNDPEKVIETQTLSLIGSSDHMPVLSSIQLNSKPSKYTKQSFTNYKIMVEELIVANMEI</sequence>
<keyword evidence="3" id="KW-0720">Serine protease</keyword>
<dbReference type="EMBL" id="JAVRJZ010000007">
    <property type="protein sequence ID" value="KAK2720583.1"/>
    <property type="molecule type" value="Genomic_DNA"/>
</dbReference>
<proteinExistence type="inferred from homology"/>
<dbReference type="InterPro" id="IPR001254">
    <property type="entry name" value="Trypsin_dom"/>
</dbReference>
<evidence type="ECO:0000313" key="7">
    <source>
        <dbReference type="EMBL" id="KAK2720583.1"/>
    </source>
</evidence>
<dbReference type="InterPro" id="IPR050127">
    <property type="entry name" value="Serine_Proteases_S1"/>
</dbReference>
<dbReference type="InterPro" id="IPR018114">
    <property type="entry name" value="TRYPSIN_HIS"/>
</dbReference>
<keyword evidence="1" id="KW-0645">Protease</keyword>
<dbReference type="InterPro" id="IPR005135">
    <property type="entry name" value="Endo/exonuclease/phosphatase"/>
</dbReference>
<dbReference type="InterPro" id="IPR043504">
    <property type="entry name" value="Peptidase_S1_PA_chymotrypsin"/>
</dbReference>
<keyword evidence="4" id="KW-1015">Disulfide bond</keyword>
<dbReference type="PROSITE" id="PS00134">
    <property type="entry name" value="TRYPSIN_HIS"/>
    <property type="match status" value="1"/>
</dbReference>
<dbReference type="PROSITE" id="PS50240">
    <property type="entry name" value="TRYPSIN_DOM"/>
    <property type="match status" value="1"/>
</dbReference>
<comment type="similarity">
    <text evidence="5">Belongs to the peptidase S1 family. CLIP subfamily.</text>
</comment>
<evidence type="ECO:0000256" key="5">
    <source>
        <dbReference type="ARBA" id="ARBA00024195"/>
    </source>
</evidence>
<dbReference type="AlphaFoldDB" id="A0AA88L6S7"/>
<dbReference type="SMART" id="SM00020">
    <property type="entry name" value="Tryp_SPc"/>
    <property type="match status" value="1"/>
</dbReference>
<feature type="domain" description="Peptidase S1" evidence="6">
    <location>
        <begin position="41"/>
        <end position="279"/>
    </location>
</feature>
<comment type="caution">
    <text evidence="7">The sequence shown here is derived from an EMBL/GenBank/DDBJ whole genome shotgun (WGS) entry which is preliminary data.</text>
</comment>
<dbReference type="PANTHER" id="PTHR24264">
    <property type="entry name" value="TRYPSIN-RELATED"/>
    <property type="match status" value="1"/>
</dbReference>
<organism evidence="7 8">
    <name type="scientific">Artemia franciscana</name>
    <name type="common">Brine shrimp</name>
    <name type="synonym">Artemia sanfranciscana</name>
    <dbReference type="NCBI Taxonomy" id="6661"/>
    <lineage>
        <taxon>Eukaryota</taxon>
        <taxon>Metazoa</taxon>
        <taxon>Ecdysozoa</taxon>
        <taxon>Arthropoda</taxon>
        <taxon>Crustacea</taxon>
        <taxon>Branchiopoda</taxon>
        <taxon>Anostraca</taxon>
        <taxon>Artemiidae</taxon>
        <taxon>Artemia</taxon>
    </lineage>
</organism>